<dbReference type="PANTHER" id="PTHR31272:SF9">
    <property type="entry name" value="BLL1027 PROTEIN"/>
    <property type="match status" value="1"/>
</dbReference>
<dbReference type="InterPro" id="IPR036249">
    <property type="entry name" value="Thioredoxin-like_sf"/>
</dbReference>
<evidence type="ECO:0008006" key="6">
    <source>
        <dbReference type="Google" id="ProtNLM"/>
    </source>
</evidence>
<feature type="transmembrane region" description="Helical" evidence="2">
    <location>
        <begin position="228"/>
        <end position="254"/>
    </location>
</feature>
<feature type="region of interest" description="Disordered" evidence="1">
    <location>
        <begin position="594"/>
        <end position="617"/>
    </location>
</feature>
<dbReference type="EMBL" id="JAACVF010000096">
    <property type="protein sequence ID" value="NCN65181.1"/>
    <property type="molecule type" value="Genomic_DNA"/>
</dbReference>
<organism evidence="3 5">
    <name type="scientific">Candidatus Altarchaeum hamiconexum</name>
    <dbReference type="NCBI Taxonomy" id="1803513"/>
    <lineage>
        <taxon>Archaea</taxon>
        <taxon>Candidatus Altarchaeota</taxon>
        <taxon>Candidatus Altiarchaeia</taxon>
        <taxon>Candidatus Altarchaeales</taxon>
        <taxon>Candidatus Altarchaeaceae</taxon>
        <taxon>Candidatus Altarchaeum</taxon>
    </lineage>
</organism>
<feature type="transmembrane region" description="Helical" evidence="2">
    <location>
        <begin position="396"/>
        <end position="414"/>
    </location>
</feature>
<feature type="transmembrane region" description="Helical" evidence="2">
    <location>
        <begin position="434"/>
        <end position="454"/>
    </location>
</feature>
<dbReference type="EMBL" id="JAACQH010000100">
    <property type="protein sequence ID" value="NCS91685.1"/>
    <property type="molecule type" value="Genomic_DNA"/>
</dbReference>
<keyword evidence="2" id="KW-1133">Transmembrane helix</keyword>
<keyword evidence="2" id="KW-0812">Transmembrane</keyword>
<accession>A0A8J7YT06</accession>
<dbReference type="Gene3D" id="3.40.30.10">
    <property type="entry name" value="Glutaredoxin"/>
    <property type="match status" value="1"/>
</dbReference>
<gene>
    <name evidence="4" type="ORF">GW779_04655</name>
    <name evidence="3" type="ORF">GW910_03815</name>
</gene>
<dbReference type="Proteomes" id="UP000738826">
    <property type="component" value="Unassembled WGS sequence"/>
</dbReference>
<sequence>MTKRQEKIAILPFASAIALLLILLILLISNLSVSASDLNISDLNISDLNISDLNISDLNLNNSGNSNLNSTCKSISIYFFYGKGCAHCVAIEPIVKATCEQCDISFKSYDVYHNASNQALLTDFEKRYCIPENESGIPVIFVGDSALIGYNSIAKNLKDAIKFAKEKNIHAETYSKNCTISSKPYDLPTIAAVIVAAIIDSINPCAMGVQIIFITFMIYSANFSRKRIAIYGLIYVISVYLTYFLAGIGILKFLNFMHNLGFIIFVNTLVIAILLIGVLLAFRDTSVSLKNKDEKHNLYLAIPKSTKGTLEKYIKKGTLPAAIILGILVAMVELPCTGQMYLGILTVLNTMDFNYGILLLAIYNFIFVLPLIIILSFALLGGNLSEIFKTKTKESWLVRYLIGWIMLILAIILINENFKFLNFCLVLPVTISYAEFFILALILIIVLFVIFSVLRPIVKKRINIWYCAYCYACALTWIFLVILYMLGADVPKILLAALIGMSLTGIWEEFKKFNFRYFGLFTIFMTVFGITSMYALLIDHKFGFLLLVLLLFVMDGIIVLKNFEIKEILKKKEKFKKEIKKEEIKKEEIKKEEIKKEETGKEEEKKRLREMLDHCCD</sequence>
<evidence type="ECO:0000256" key="2">
    <source>
        <dbReference type="SAM" id="Phobius"/>
    </source>
</evidence>
<feature type="transmembrane region" description="Helical" evidence="2">
    <location>
        <begin position="542"/>
        <end position="563"/>
    </location>
</feature>
<feature type="transmembrane region" description="Helical" evidence="2">
    <location>
        <begin position="260"/>
        <end position="282"/>
    </location>
</feature>
<evidence type="ECO:0000313" key="3">
    <source>
        <dbReference type="EMBL" id="NCN65181.1"/>
    </source>
</evidence>
<evidence type="ECO:0000313" key="4">
    <source>
        <dbReference type="EMBL" id="NCS91685.1"/>
    </source>
</evidence>
<feature type="transmembrane region" description="Helical" evidence="2">
    <location>
        <begin position="517"/>
        <end position="536"/>
    </location>
</feature>
<evidence type="ECO:0000256" key="1">
    <source>
        <dbReference type="SAM" id="MobiDB-lite"/>
    </source>
</evidence>
<name>A0A8J7YT06_9ARCH</name>
<dbReference type="Proteomes" id="UP000768163">
    <property type="component" value="Unassembled WGS sequence"/>
</dbReference>
<feature type="transmembrane region" description="Helical" evidence="2">
    <location>
        <begin position="190"/>
        <end position="216"/>
    </location>
</feature>
<protein>
    <recommendedName>
        <fullName evidence="6">Cytochrome C biogenesis protein transmembrane domain-containing protein</fullName>
    </recommendedName>
</protein>
<dbReference type="AlphaFoldDB" id="A0A8J7YT06"/>
<dbReference type="InterPro" id="IPR051790">
    <property type="entry name" value="Cytochrome_c-biogenesis_DsbD"/>
</dbReference>
<evidence type="ECO:0000313" key="5">
    <source>
        <dbReference type="Proteomes" id="UP000768163"/>
    </source>
</evidence>
<dbReference type="PANTHER" id="PTHR31272">
    <property type="entry name" value="CYTOCHROME C-TYPE BIOGENESIS PROTEIN HI_1454-RELATED"/>
    <property type="match status" value="1"/>
</dbReference>
<reference evidence="3" key="1">
    <citation type="submission" date="2019-11" db="EMBL/GenBank/DDBJ databases">
        <title>Lipid analysis of CO2-rich subsurface aquifers suggests an autotrophy-based deep biosphere with lysolipids enriched in CPR bacteria.</title>
        <authorList>
            <person name="Probst A.J."/>
            <person name="Elling F.J."/>
            <person name="Castelle C.J."/>
            <person name="Zhu Q."/>
            <person name="Elvert M."/>
            <person name="Birarda G."/>
            <person name="Holman H.-Y."/>
            <person name="Lane K.R."/>
            <person name="Ladd B."/>
            <person name="Ryan M.C."/>
            <person name="Woyke T."/>
            <person name="Hinrichs K.-U."/>
            <person name="Banfield J.F."/>
        </authorList>
    </citation>
    <scope>NUCLEOTIDE SEQUENCE</scope>
    <source>
        <strain evidence="3">CG_2015-01_33_1645</strain>
        <strain evidence="4">CG_2015-04_33_537</strain>
    </source>
</reference>
<proteinExistence type="predicted"/>
<dbReference type="SUPFAM" id="SSF52833">
    <property type="entry name" value="Thioredoxin-like"/>
    <property type="match status" value="1"/>
</dbReference>
<feature type="transmembrane region" description="Helical" evidence="2">
    <location>
        <begin position="466"/>
        <end position="487"/>
    </location>
</feature>
<feature type="transmembrane region" description="Helical" evidence="2">
    <location>
        <begin position="493"/>
        <end position="510"/>
    </location>
</feature>
<feature type="transmembrane region" description="Helical" evidence="2">
    <location>
        <begin position="319"/>
        <end position="342"/>
    </location>
</feature>
<comment type="caution">
    <text evidence="3">The sequence shown here is derived from an EMBL/GenBank/DDBJ whole genome shotgun (WGS) entry which is preliminary data.</text>
</comment>
<keyword evidence="2" id="KW-0472">Membrane</keyword>
<feature type="transmembrane region" description="Helical" evidence="2">
    <location>
        <begin position="362"/>
        <end position="384"/>
    </location>
</feature>